<sequence>MSQVSRRMVLAMGAVALTSACEAVATSDGPDEGQLRAETEPLEKRFPQLGPLSDAHWLGYDLVKNNDGRSVPGPSDIRVVGVARLADGTVERLLSVTTRDFRPDAPVDVPGRLAAHVPDGAGWVHSKSFDSEISKNAYTGRFLLSAAEGLVWFDAVDPTVPAAAS</sequence>
<dbReference type="EMBL" id="JBEPBX010000007">
    <property type="protein sequence ID" value="MER6613852.1"/>
    <property type="molecule type" value="Genomic_DNA"/>
</dbReference>
<keyword evidence="3" id="KW-1185">Reference proteome</keyword>
<name>A0ABV1UUB4_9ACTN</name>
<evidence type="ECO:0000313" key="3">
    <source>
        <dbReference type="Proteomes" id="UP001445472"/>
    </source>
</evidence>
<organism evidence="2 3">
    <name type="scientific">Streptomyces xantholiticus</name>
    <dbReference type="NCBI Taxonomy" id="68285"/>
    <lineage>
        <taxon>Bacteria</taxon>
        <taxon>Bacillati</taxon>
        <taxon>Actinomycetota</taxon>
        <taxon>Actinomycetes</taxon>
        <taxon>Kitasatosporales</taxon>
        <taxon>Streptomycetaceae</taxon>
        <taxon>Streptomyces</taxon>
    </lineage>
</organism>
<evidence type="ECO:0000256" key="1">
    <source>
        <dbReference type="SAM" id="SignalP"/>
    </source>
</evidence>
<accession>A0ABV1UUB4</accession>
<evidence type="ECO:0000313" key="2">
    <source>
        <dbReference type="EMBL" id="MER6613852.1"/>
    </source>
</evidence>
<comment type="caution">
    <text evidence="2">The sequence shown here is derived from an EMBL/GenBank/DDBJ whole genome shotgun (WGS) entry which is preliminary data.</text>
</comment>
<dbReference type="RefSeq" id="WP_351975817.1">
    <property type="nucleotide sequence ID" value="NZ_JBEPBX010000007.1"/>
</dbReference>
<dbReference type="PROSITE" id="PS51257">
    <property type="entry name" value="PROKAR_LIPOPROTEIN"/>
    <property type="match status" value="1"/>
</dbReference>
<gene>
    <name evidence="2" type="ORF">ABT276_10780</name>
</gene>
<feature type="chain" id="PRO_5045099622" description="Lipoprotein" evidence="1">
    <location>
        <begin position="26"/>
        <end position="165"/>
    </location>
</feature>
<evidence type="ECO:0008006" key="4">
    <source>
        <dbReference type="Google" id="ProtNLM"/>
    </source>
</evidence>
<reference evidence="2 3" key="1">
    <citation type="submission" date="2024-06" db="EMBL/GenBank/DDBJ databases">
        <title>The Natural Products Discovery Center: Release of the First 8490 Sequenced Strains for Exploring Actinobacteria Biosynthetic Diversity.</title>
        <authorList>
            <person name="Kalkreuter E."/>
            <person name="Kautsar S.A."/>
            <person name="Yang D."/>
            <person name="Bader C.D."/>
            <person name="Teijaro C.N."/>
            <person name="Fluegel L."/>
            <person name="Davis C.M."/>
            <person name="Simpson J.R."/>
            <person name="Lauterbach L."/>
            <person name="Steele A.D."/>
            <person name="Gui C."/>
            <person name="Meng S."/>
            <person name="Li G."/>
            <person name="Viehrig K."/>
            <person name="Ye F."/>
            <person name="Su P."/>
            <person name="Kiefer A.F."/>
            <person name="Nichols A."/>
            <person name="Cepeda A.J."/>
            <person name="Yan W."/>
            <person name="Fan B."/>
            <person name="Jiang Y."/>
            <person name="Adhikari A."/>
            <person name="Zheng C.-J."/>
            <person name="Schuster L."/>
            <person name="Cowan T.M."/>
            <person name="Smanski M.J."/>
            <person name="Chevrette M.G."/>
            <person name="De Carvalho L.P.S."/>
            <person name="Shen B."/>
        </authorList>
    </citation>
    <scope>NUCLEOTIDE SEQUENCE [LARGE SCALE GENOMIC DNA]</scope>
    <source>
        <strain evidence="2 3">NPDC000837</strain>
    </source>
</reference>
<dbReference type="Proteomes" id="UP001445472">
    <property type="component" value="Unassembled WGS sequence"/>
</dbReference>
<proteinExistence type="predicted"/>
<protein>
    <recommendedName>
        <fullName evidence="4">Lipoprotein</fullName>
    </recommendedName>
</protein>
<keyword evidence="1" id="KW-0732">Signal</keyword>
<feature type="signal peptide" evidence="1">
    <location>
        <begin position="1"/>
        <end position="25"/>
    </location>
</feature>